<evidence type="ECO:0000313" key="4">
    <source>
        <dbReference type="Proteomes" id="UP000069654"/>
    </source>
</evidence>
<gene>
    <name evidence="3" type="ORF">RMCT_4471</name>
</gene>
<dbReference type="AlphaFoldDB" id="A0A100XJ49"/>
<comment type="caution">
    <text evidence="3">The sequence shown here is derived from an EMBL/GenBank/DDBJ whole genome shotgun (WGS) entry which is preliminary data.</text>
</comment>
<protein>
    <submittedName>
        <fullName evidence="3">Drug efflux membrane protein</fullName>
    </submittedName>
</protein>
<keyword evidence="2" id="KW-0472">Membrane</keyword>
<accession>A0A100XJ49</accession>
<evidence type="ECO:0000256" key="2">
    <source>
        <dbReference type="SAM" id="Phobius"/>
    </source>
</evidence>
<dbReference type="STRING" id="1797.RMCT_4471"/>
<sequence length="108" mass="11592">MTVIRPHTGPDTGSVPAAGAWRQRCCRAVWSGRARHKWLHLTLGVLMAATLVTIFVPPIGQARAPHPGGRRNLRDGLAASVGHRDAARGRPGRGADRGRGDQHVHTCN</sequence>
<reference evidence="4" key="2">
    <citation type="submission" date="2016-02" db="EMBL/GenBank/DDBJ databases">
        <title>Draft genome sequence of five rapidly growing Mycobacterium species.</title>
        <authorList>
            <person name="Katahira K."/>
            <person name="Gotou Y."/>
            <person name="Iida K."/>
            <person name="Ogura Y."/>
            <person name="Hayashi T."/>
        </authorList>
    </citation>
    <scope>NUCLEOTIDE SEQUENCE [LARGE SCALE GENOMIC DNA]</scope>
    <source>
        <strain evidence="4">JCM6362</strain>
    </source>
</reference>
<dbReference type="Proteomes" id="UP000069654">
    <property type="component" value="Unassembled WGS sequence"/>
</dbReference>
<keyword evidence="2" id="KW-1133">Transmembrane helix</keyword>
<keyword evidence="2" id="KW-0812">Transmembrane</keyword>
<organism evidence="3 4">
    <name type="scientific">Mycolicibacterium thermoresistibile</name>
    <name type="common">Mycobacterium thermoresistibile</name>
    <dbReference type="NCBI Taxonomy" id="1797"/>
    <lineage>
        <taxon>Bacteria</taxon>
        <taxon>Bacillati</taxon>
        <taxon>Actinomycetota</taxon>
        <taxon>Actinomycetes</taxon>
        <taxon>Mycobacteriales</taxon>
        <taxon>Mycobacteriaceae</taxon>
        <taxon>Mycolicibacterium</taxon>
    </lineage>
</organism>
<feature type="region of interest" description="Disordered" evidence="1">
    <location>
        <begin position="60"/>
        <end position="108"/>
    </location>
</feature>
<feature type="compositionally biased region" description="Basic and acidic residues" evidence="1">
    <location>
        <begin position="82"/>
        <end position="108"/>
    </location>
</feature>
<evidence type="ECO:0000313" key="3">
    <source>
        <dbReference type="EMBL" id="GAT17502.1"/>
    </source>
</evidence>
<reference evidence="3 4" key="1">
    <citation type="journal article" date="2016" name="Genome Announc.">
        <title>Draft Genome Sequences of Five Rapidly Growing Mycobacterium Species, M. thermoresistibile, M. fortuitum subsp. acetamidolyticum, M. canariasense, M. brisbanense, and M. novocastrense.</title>
        <authorList>
            <person name="Katahira K."/>
            <person name="Ogura Y."/>
            <person name="Gotoh Y."/>
            <person name="Hayashi T."/>
        </authorList>
    </citation>
    <scope>NUCLEOTIDE SEQUENCE [LARGE SCALE GENOMIC DNA]</scope>
    <source>
        <strain evidence="3 4">JCM6362</strain>
    </source>
</reference>
<evidence type="ECO:0000256" key="1">
    <source>
        <dbReference type="SAM" id="MobiDB-lite"/>
    </source>
</evidence>
<dbReference type="EMBL" id="BCTB01000053">
    <property type="protein sequence ID" value="GAT17502.1"/>
    <property type="molecule type" value="Genomic_DNA"/>
</dbReference>
<name>A0A100XJ49_MYCTH</name>
<feature type="transmembrane region" description="Helical" evidence="2">
    <location>
        <begin position="38"/>
        <end position="56"/>
    </location>
</feature>
<proteinExistence type="predicted"/>